<organism evidence="1 2">
    <name type="scientific">Stylonychia lemnae</name>
    <name type="common">Ciliate</name>
    <dbReference type="NCBI Taxonomy" id="5949"/>
    <lineage>
        <taxon>Eukaryota</taxon>
        <taxon>Sar</taxon>
        <taxon>Alveolata</taxon>
        <taxon>Ciliophora</taxon>
        <taxon>Intramacronucleata</taxon>
        <taxon>Spirotrichea</taxon>
        <taxon>Stichotrichia</taxon>
        <taxon>Sporadotrichida</taxon>
        <taxon>Oxytrichidae</taxon>
        <taxon>Stylonychinae</taxon>
        <taxon>Stylonychia</taxon>
    </lineage>
</organism>
<dbReference type="Proteomes" id="UP000039865">
    <property type="component" value="Unassembled WGS sequence"/>
</dbReference>
<keyword evidence="2" id="KW-1185">Reference proteome</keyword>
<protein>
    <submittedName>
        <fullName evidence="1">Uncharacterized protein</fullName>
    </submittedName>
</protein>
<sequence>MRRTSLTSVSGVTRALVFMNCTYDFTESQYANQIAVLHHDQRTYVFLFHDADGFGDRDIRCDREKDITFHLKYL</sequence>
<name>A0A077ZSZ2_STYLE</name>
<evidence type="ECO:0000313" key="1">
    <source>
        <dbReference type="EMBL" id="CDW71586.1"/>
    </source>
</evidence>
<gene>
    <name evidence="1" type="primary">Contig18130.g19276</name>
    <name evidence="1" type="ORF">STYLEM_533</name>
</gene>
<reference evidence="1 2" key="1">
    <citation type="submission" date="2014-06" db="EMBL/GenBank/DDBJ databases">
        <authorList>
            <person name="Swart Estienne"/>
        </authorList>
    </citation>
    <scope>NUCLEOTIDE SEQUENCE [LARGE SCALE GENOMIC DNA]</scope>
    <source>
        <strain evidence="1 2">130c</strain>
    </source>
</reference>
<accession>A0A077ZSZ2</accession>
<proteinExistence type="predicted"/>
<dbReference type="AlphaFoldDB" id="A0A077ZSZ2"/>
<evidence type="ECO:0000313" key="2">
    <source>
        <dbReference type="Proteomes" id="UP000039865"/>
    </source>
</evidence>
<dbReference type="InParanoid" id="A0A077ZSZ2"/>
<dbReference type="EMBL" id="CCKQ01000506">
    <property type="protein sequence ID" value="CDW71586.1"/>
    <property type="molecule type" value="Genomic_DNA"/>
</dbReference>